<dbReference type="Ensembl" id="ENSCAFT00030026528.1">
    <property type="protein sequence ID" value="ENSCAFP00030023153.1"/>
    <property type="gene ID" value="ENSCAFG00030014361.1"/>
</dbReference>
<evidence type="ECO:0000313" key="4">
    <source>
        <dbReference type="Proteomes" id="UP000694429"/>
    </source>
</evidence>
<protein>
    <submittedName>
        <fullName evidence="2">Uncharacterized protein</fullName>
    </submittedName>
</protein>
<evidence type="ECO:0000313" key="2">
    <source>
        <dbReference type="Ensembl" id="ENSCAFP00030023153.1"/>
    </source>
</evidence>
<reference evidence="2" key="3">
    <citation type="submission" date="2025-05" db="UniProtKB">
        <authorList>
            <consortium name="Ensembl"/>
        </authorList>
    </citation>
    <scope>IDENTIFICATION</scope>
</reference>
<dbReference type="Proteomes" id="UP000694429">
    <property type="component" value="Chromosome 7"/>
</dbReference>
<proteinExistence type="predicted"/>
<dbReference type="Pfam" id="PF03670">
    <property type="entry name" value="UPF0184"/>
    <property type="match status" value="1"/>
</dbReference>
<dbReference type="Proteomes" id="UP000002254">
    <property type="component" value="Chromosome 7"/>
</dbReference>
<evidence type="ECO:0000313" key="1">
    <source>
        <dbReference type="Ensembl" id="ENSCAFP00000027186.3"/>
    </source>
</evidence>
<dbReference type="Ensembl" id="ENSCAFT00000029236.4">
    <property type="protein sequence ID" value="ENSCAFP00000027186.3"/>
    <property type="gene ID" value="ENSCAFG00000018409.4"/>
</dbReference>
<dbReference type="InterPro" id="IPR005374">
    <property type="entry name" value="BBLN_eukaryota"/>
</dbReference>
<evidence type="ECO:0000313" key="3">
    <source>
        <dbReference type="Proteomes" id="UP000002254"/>
    </source>
</evidence>
<accession>A0A8C0NE41</accession>
<accession>A0A8P0SMH1</accession>
<reference evidence="2" key="2">
    <citation type="submission" date="2019-03" db="EMBL/GenBank/DDBJ databases">
        <authorList>
            <person name="Warren W.C."/>
            <person name="Johnson G.S."/>
        </authorList>
    </citation>
    <scope>NUCLEOTIDE SEQUENCE [LARGE SCALE GENOMIC DNA]</scope>
    <source>
        <strain evidence="2">Basenji</strain>
    </source>
</reference>
<name>A0A8C0NE41_CANLF</name>
<dbReference type="AlphaFoldDB" id="A0A8C0NE41"/>
<reference evidence="1 3" key="1">
    <citation type="journal article" date="2005" name="Nature">
        <title>Genome sequence, comparative analysis and haplotype structure of the domestic dog.</title>
        <authorList>
            <consortium name="Broad Sequencing Platform"/>
            <person name="Lindblad-Toh K."/>
            <person name="Wade C.M."/>
            <person name="Mikkelsen T.S."/>
            <person name="Karlsson E.K."/>
            <person name="Jaffe D.B."/>
            <person name="Kamal M."/>
            <person name="Clamp M."/>
            <person name="Chang J.L."/>
            <person name="Kulbokas E.J. III"/>
            <person name="Zody M.C."/>
            <person name="Mauceli E."/>
            <person name="Xie X."/>
            <person name="Breen M."/>
            <person name="Wayne R.K."/>
            <person name="Ostrander E.A."/>
            <person name="Ponting C.P."/>
            <person name="Galibert F."/>
            <person name="Smith D.R."/>
            <person name="DeJong P.J."/>
            <person name="Kirkness E."/>
            <person name="Alvarez P."/>
            <person name="Biagi T."/>
            <person name="Brockman W."/>
            <person name="Butler J."/>
            <person name="Chin C.W."/>
            <person name="Cook A."/>
            <person name="Cuff J."/>
            <person name="Daly M.J."/>
            <person name="DeCaprio D."/>
            <person name="Gnerre S."/>
            <person name="Grabherr M."/>
            <person name="Kellis M."/>
            <person name="Kleber M."/>
            <person name="Bardeleben C."/>
            <person name="Goodstadt L."/>
            <person name="Heger A."/>
            <person name="Hitte C."/>
            <person name="Kim L."/>
            <person name="Koepfli K.P."/>
            <person name="Parker H.G."/>
            <person name="Pollinger J.P."/>
            <person name="Searle S.M."/>
            <person name="Sutter N.B."/>
            <person name="Thomas R."/>
            <person name="Webber C."/>
            <person name="Baldwin J."/>
            <person name="Abebe A."/>
            <person name="Abouelleil A."/>
            <person name="Aftuck L."/>
            <person name="Ait-Zahra M."/>
            <person name="Aldredge T."/>
            <person name="Allen N."/>
            <person name="An P."/>
            <person name="Anderson S."/>
            <person name="Antoine C."/>
            <person name="Arachchi H."/>
            <person name="Aslam A."/>
            <person name="Ayotte L."/>
            <person name="Bachantsang P."/>
            <person name="Barry A."/>
            <person name="Bayul T."/>
            <person name="Benamara M."/>
            <person name="Berlin A."/>
            <person name="Bessette D."/>
            <person name="Blitshteyn B."/>
            <person name="Bloom T."/>
            <person name="Blye J."/>
            <person name="Boguslavskiy L."/>
            <person name="Bonnet C."/>
            <person name="Boukhgalter B."/>
            <person name="Brown A."/>
            <person name="Cahill P."/>
            <person name="Calixte N."/>
            <person name="Camarata J."/>
            <person name="Cheshatsang Y."/>
            <person name="Chu J."/>
            <person name="Citroen M."/>
            <person name="Collymore A."/>
            <person name="Cooke P."/>
            <person name="Dawoe T."/>
            <person name="Daza R."/>
            <person name="Decktor K."/>
            <person name="DeGray S."/>
            <person name="Dhargay N."/>
            <person name="Dooley K."/>
            <person name="Dooley K."/>
            <person name="Dorje P."/>
            <person name="Dorjee K."/>
            <person name="Dorris L."/>
            <person name="Duffey N."/>
            <person name="Dupes A."/>
            <person name="Egbiremolen O."/>
            <person name="Elong R."/>
            <person name="Falk J."/>
            <person name="Farina A."/>
            <person name="Faro S."/>
            <person name="Ferguson D."/>
            <person name="Ferreira P."/>
            <person name="Fisher S."/>
            <person name="FitzGerald M."/>
            <person name="Foley K."/>
            <person name="Foley C."/>
            <person name="Franke A."/>
            <person name="Friedrich D."/>
            <person name="Gage D."/>
            <person name="Garber M."/>
            <person name="Gearin G."/>
            <person name="Giannoukos G."/>
            <person name="Goode T."/>
            <person name="Goyette A."/>
            <person name="Graham J."/>
            <person name="Grandbois E."/>
            <person name="Gyaltsen K."/>
            <person name="Hafez N."/>
            <person name="Hagopian D."/>
            <person name="Hagos B."/>
            <person name="Hall J."/>
            <person name="Healy C."/>
            <person name="Hegarty R."/>
            <person name="Honan T."/>
            <person name="Horn A."/>
            <person name="Houde N."/>
            <person name="Hughes L."/>
            <person name="Hunnicutt L."/>
            <person name="Husby M."/>
            <person name="Jester B."/>
            <person name="Jones C."/>
            <person name="Kamat A."/>
            <person name="Kanga B."/>
            <person name="Kells C."/>
            <person name="Khazanovich D."/>
            <person name="Kieu A.C."/>
            <person name="Kisner P."/>
            <person name="Kumar M."/>
            <person name="Lance K."/>
            <person name="Landers T."/>
            <person name="Lara M."/>
            <person name="Lee W."/>
            <person name="Leger J.P."/>
            <person name="Lennon N."/>
            <person name="Leuper L."/>
            <person name="LeVine S."/>
            <person name="Liu J."/>
            <person name="Liu X."/>
            <person name="Lokyitsang Y."/>
            <person name="Lokyitsang T."/>
            <person name="Lui A."/>
            <person name="Macdonald J."/>
            <person name="Major J."/>
            <person name="Marabella R."/>
            <person name="Maru K."/>
            <person name="Matthews C."/>
            <person name="McDonough S."/>
            <person name="Mehta T."/>
            <person name="Meldrim J."/>
            <person name="Melnikov A."/>
            <person name="Meneus L."/>
            <person name="Mihalev A."/>
            <person name="Mihova T."/>
            <person name="Miller K."/>
            <person name="Mittelman R."/>
            <person name="Mlenga V."/>
            <person name="Mulrain L."/>
            <person name="Munson G."/>
            <person name="Navidi A."/>
            <person name="Naylor J."/>
            <person name="Nguyen T."/>
            <person name="Nguyen N."/>
            <person name="Nguyen C."/>
            <person name="Nguyen T."/>
            <person name="Nicol R."/>
            <person name="Norbu N."/>
            <person name="Norbu C."/>
            <person name="Novod N."/>
            <person name="Nyima T."/>
            <person name="Olandt P."/>
            <person name="O'Neill B."/>
            <person name="O'Neill K."/>
            <person name="Osman S."/>
            <person name="Oyono L."/>
            <person name="Patti C."/>
            <person name="Perrin D."/>
            <person name="Phunkhang P."/>
            <person name="Pierre F."/>
            <person name="Priest M."/>
            <person name="Rachupka A."/>
            <person name="Raghuraman S."/>
            <person name="Rameau R."/>
            <person name="Ray V."/>
            <person name="Raymond C."/>
            <person name="Rege F."/>
            <person name="Rise C."/>
            <person name="Rogers J."/>
            <person name="Rogov P."/>
            <person name="Sahalie J."/>
            <person name="Settipalli S."/>
            <person name="Sharpe T."/>
            <person name="Shea T."/>
            <person name="Sheehan M."/>
            <person name="Sherpa N."/>
            <person name="Shi J."/>
            <person name="Shih D."/>
            <person name="Sloan J."/>
            <person name="Smith C."/>
            <person name="Sparrow T."/>
            <person name="Stalker J."/>
            <person name="Stange-Thomann N."/>
            <person name="Stavropoulos S."/>
            <person name="Stone C."/>
            <person name="Stone S."/>
            <person name="Sykes S."/>
            <person name="Tchuinga P."/>
            <person name="Tenzing P."/>
            <person name="Tesfaye S."/>
            <person name="Thoulutsang D."/>
            <person name="Thoulutsang Y."/>
            <person name="Topham K."/>
            <person name="Topping I."/>
            <person name="Tsamla T."/>
            <person name="Vassiliev H."/>
            <person name="Venkataraman V."/>
            <person name="Vo A."/>
            <person name="Wangchuk T."/>
            <person name="Wangdi T."/>
            <person name="Weiand M."/>
            <person name="Wilkinson J."/>
            <person name="Wilson A."/>
            <person name="Yadav S."/>
            <person name="Yang S."/>
            <person name="Yang X."/>
            <person name="Young G."/>
            <person name="Yu Q."/>
            <person name="Zainoun J."/>
            <person name="Zembek L."/>
            <person name="Zimmer A."/>
            <person name="Lander E.S."/>
        </authorList>
    </citation>
    <scope>NUCLEOTIDE SEQUENCE [LARGE SCALE GENOMIC DNA]</scope>
    <source>
        <strain evidence="1">Boxer</strain>
    </source>
</reference>
<organism evidence="2 4">
    <name type="scientific">Canis lupus familiaris</name>
    <name type="common">Dog</name>
    <name type="synonym">Canis familiaris</name>
    <dbReference type="NCBI Taxonomy" id="9615"/>
    <lineage>
        <taxon>Eukaryota</taxon>
        <taxon>Metazoa</taxon>
        <taxon>Chordata</taxon>
        <taxon>Craniata</taxon>
        <taxon>Vertebrata</taxon>
        <taxon>Euteleostomi</taxon>
        <taxon>Mammalia</taxon>
        <taxon>Eutheria</taxon>
        <taxon>Laurasiatheria</taxon>
        <taxon>Carnivora</taxon>
        <taxon>Caniformia</taxon>
        <taxon>Canidae</taxon>
        <taxon>Canis</taxon>
    </lineage>
</organism>
<dbReference type="PANTHER" id="PTHR34344">
    <property type="entry name" value="UPF0184 PROTEIN C9ORF16"/>
    <property type="match status" value="1"/>
</dbReference>
<dbReference type="PANTHER" id="PTHR34344:SF1">
    <property type="entry name" value="BUBLIN COILED-COIL PROTEIN"/>
    <property type="match status" value="1"/>
</dbReference>
<sequence>MPCPSGDLGIPVEVGTEGEEDSFREAEYAAISSMLDQINFYLDCLKEKNDHLHACLQEGSQALSSSSNFREAPSNASCLSNKSDQGVFFFKILFI</sequence>